<evidence type="ECO:0000259" key="1">
    <source>
        <dbReference type="PROSITE" id="PS50097"/>
    </source>
</evidence>
<keyword evidence="3" id="KW-1185">Reference proteome</keyword>
<dbReference type="Pfam" id="PF00651">
    <property type="entry name" value="BTB"/>
    <property type="match status" value="1"/>
</dbReference>
<dbReference type="SUPFAM" id="SSF54695">
    <property type="entry name" value="POZ domain"/>
    <property type="match status" value="1"/>
</dbReference>
<gene>
    <name evidence="2" type="primary">Spop_1</name>
    <name evidence="2" type="ORF">G6Z77_0005035</name>
</gene>
<protein>
    <submittedName>
        <fullName evidence="2">SPOP protein</fullName>
    </submittedName>
</protein>
<feature type="non-terminal residue" evidence="2">
    <location>
        <position position="343"/>
    </location>
</feature>
<dbReference type="InterPro" id="IPR011333">
    <property type="entry name" value="SKP1/BTB/POZ_sf"/>
</dbReference>
<name>A0A836EW16_9HYME</name>
<dbReference type="Gene3D" id="3.30.710.10">
    <property type="entry name" value="Potassium Channel Kv1.1, Chain A"/>
    <property type="match status" value="1"/>
</dbReference>
<dbReference type="OrthoDB" id="7555121at2759"/>
<dbReference type="PANTHER" id="PTHR24413">
    <property type="entry name" value="SPECKLE-TYPE POZ PROTEIN"/>
    <property type="match status" value="1"/>
</dbReference>
<dbReference type="InterPro" id="IPR000210">
    <property type="entry name" value="BTB/POZ_dom"/>
</dbReference>
<dbReference type="EMBL" id="JAANIB010009810">
    <property type="protein sequence ID" value="KAG5321332.1"/>
    <property type="molecule type" value="Genomic_DNA"/>
</dbReference>
<dbReference type="PROSITE" id="PS50097">
    <property type="entry name" value="BTB"/>
    <property type="match status" value="1"/>
</dbReference>
<feature type="domain" description="BTB" evidence="1">
    <location>
        <begin position="159"/>
        <end position="225"/>
    </location>
</feature>
<proteinExistence type="predicted"/>
<organism evidence="2 3">
    <name type="scientific">Acromyrmex heyeri</name>
    <dbReference type="NCBI Taxonomy" id="230685"/>
    <lineage>
        <taxon>Eukaryota</taxon>
        <taxon>Metazoa</taxon>
        <taxon>Ecdysozoa</taxon>
        <taxon>Arthropoda</taxon>
        <taxon>Hexapoda</taxon>
        <taxon>Insecta</taxon>
        <taxon>Pterygota</taxon>
        <taxon>Neoptera</taxon>
        <taxon>Endopterygota</taxon>
        <taxon>Hymenoptera</taxon>
        <taxon>Apocrita</taxon>
        <taxon>Aculeata</taxon>
        <taxon>Formicoidea</taxon>
        <taxon>Formicidae</taxon>
        <taxon>Myrmicinae</taxon>
        <taxon>Acromyrmex</taxon>
    </lineage>
</organism>
<accession>A0A836EW16</accession>
<dbReference type="AlphaFoldDB" id="A0A836EW16"/>
<dbReference type="Proteomes" id="UP000670152">
    <property type="component" value="Unassembled WGS sequence"/>
</dbReference>
<reference evidence="2 3" key="1">
    <citation type="submission" date="2020-02" db="EMBL/GenBank/DDBJ databases">
        <title>Relaxed selection underlies rapid genomic changes in the transitions from sociality to social parasitism in ants.</title>
        <authorList>
            <person name="Bi X."/>
        </authorList>
    </citation>
    <scope>NUCLEOTIDE SEQUENCE [LARGE SCALE GENOMIC DNA]</scope>
    <source>
        <strain evidence="2">BGI-DK2014b</strain>
        <tissue evidence="2">Whole body</tissue>
    </source>
</reference>
<sequence length="343" mass="40473">CRTKCLTRKTNFQWTIENFWNICDFMDILTSSEIEGEFYKINMFINRENDKLYFFINSTVSDSKKHISIYRYKVYIQGIEGAILYKDWKRFYFNADPLYEVCLETLFLNKTIYLPNNTLSIHFIFEILESVYHINVYENILDIEKFTPLNNFASDKSNSIVTFVVEGHRFRVNKSLACAASPVFNEMLKNCNEDVEGQVKGEIEISDVTYDIFEIIIFYINGGNVFQLKFDVNNDTVNQTNILIHLLAASHTYRVNNLKVICEKRLIAYVTKDNVLSYLDIAIMYNAVYLENYTKKFIKIHIDDMKRTTQLIDYIKINPVILADIHELELSVEYAFYIKYNDN</sequence>
<dbReference type="SMART" id="SM00225">
    <property type="entry name" value="BTB"/>
    <property type="match status" value="1"/>
</dbReference>
<evidence type="ECO:0000313" key="3">
    <source>
        <dbReference type="Proteomes" id="UP000670152"/>
    </source>
</evidence>
<comment type="caution">
    <text evidence="2">The sequence shown here is derived from an EMBL/GenBank/DDBJ whole genome shotgun (WGS) entry which is preliminary data.</text>
</comment>
<feature type="non-terminal residue" evidence="2">
    <location>
        <position position="1"/>
    </location>
</feature>
<evidence type="ECO:0000313" key="2">
    <source>
        <dbReference type="EMBL" id="KAG5321332.1"/>
    </source>
</evidence>